<dbReference type="InterPro" id="IPR020904">
    <property type="entry name" value="Sc_DH/Rdtase_CS"/>
</dbReference>
<comment type="similarity">
    <text evidence="1 3">Belongs to the short-chain dehydrogenases/reductases (SDR) family.</text>
</comment>
<dbReference type="PROSITE" id="PS00061">
    <property type="entry name" value="ADH_SHORT"/>
    <property type="match status" value="1"/>
</dbReference>
<dbReference type="Gene3D" id="3.40.50.720">
    <property type="entry name" value="NAD(P)-binding Rossmann-like Domain"/>
    <property type="match status" value="1"/>
</dbReference>
<dbReference type="PRINTS" id="PR00081">
    <property type="entry name" value="GDHRDH"/>
</dbReference>
<keyword evidence="2" id="KW-0560">Oxidoreductase</keyword>
<dbReference type="RefSeq" id="WP_204870101.1">
    <property type="nucleotide sequence ID" value="NZ_JAFBBK010000001.1"/>
</dbReference>
<organism evidence="4 5">
    <name type="scientific">Rhodococcoides corynebacterioides</name>
    <dbReference type="NCBI Taxonomy" id="53972"/>
    <lineage>
        <taxon>Bacteria</taxon>
        <taxon>Bacillati</taxon>
        <taxon>Actinomycetota</taxon>
        <taxon>Actinomycetes</taxon>
        <taxon>Mycobacteriales</taxon>
        <taxon>Nocardiaceae</taxon>
        <taxon>Rhodococcoides</taxon>
    </lineage>
</organism>
<protein>
    <submittedName>
        <fullName evidence="4">NAD(P)-dependent dehydrogenase (Short-subunit alcohol dehydrogenase family)</fullName>
    </submittedName>
</protein>
<dbReference type="InterPro" id="IPR002347">
    <property type="entry name" value="SDR_fam"/>
</dbReference>
<keyword evidence="5" id="KW-1185">Reference proteome</keyword>
<dbReference type="EMBL" id="JAFBBK010000001">
    <property type="protein sequence ID" value="MBM7417438.1"/>
    <property type="molecule type" value="Genomic_DNA"/>
</dbReference>
<name>A0ABS2KZT6_9NOCA</name>
<dbReference type="PRINTS" id="PR00080">
    <property type="entry name" value="SDRFAMILY"/>
</dbReference>
<dbReference type="SUPFAM" id="SSF51735">
    <property type="entry name" value="NAD(P)-binding Rossmann-fold domains"/>
    <property type="match status" value="1"/>
</dbReference>
<reference evidence="4 5" key="1">
    <citation type="submission" date="2021-01" db="EMBL/GenBank/DDBJ databases">
        <title>Genomics of switchgrass bacterial isolates.</title>
        <authorList>
            <person name="Shade A."/>
        </authorList>
    </citation>
    <scope>NUCLEOTIDE SEQUENCE [LARGE SCALE GENOMIC DNA]</scope>
    <source>
        <strain evidence="4 5">PvP111</strain>
    </source>
</reference>
<evidence type="ECO:0000256" key="3">
    <source>
        <dbReference type="RuleBase" id="RU000363"/>
    </source>
</evidence>
<proteinExistence type="inferred from homology"/>
<dbReference type="PANTHER" id="PTHR45024">
    <property type="entry name" value="DEHYDROGENASES, SHORT CHAIN"/>
    <property type="match status" value="1"/>
</dbReference>
<gene>
    <name evidence="4" type="ORF">JOE42_004171</name>
</gene>
<dbReference type="InterPro" id="IPR051687">
    <property type="entry name" value="Peroxisomal_Beta-Oxidation"/>
</dbReference>
<evidence type="ECO:0000256" key="1">
    <source>
        <dbReference type="ARBA" id="ARBA00006484"/>
    </source>
</evidence>
<comment type="caution">
    <text evidence="4">The sequence shown here is derived from an EMBL/GenBank/DDBJ whole genome shotgun (WGS) entry which is preliminary data.</text>
</comment>
<dbReference type="Proteomes" id="UP000703038">
    <property type="component" value="Unassembled WGS sequence"/>
</dbReference>
<accession>A0ABS2KZT6</accession>
<sequence>MSAVSFEGRVAIVTGAGGGLGRAHALELARRGAQVVINDLGGDMTGAHGAVTMADEVVEQIRAEGGIAVANYDSVATPDGGRRIVHTALDVFGKVDILVNNAGNIRNGAFTDLTPGAIDSLLDVHVKGAFHVTQPAFAAMRDNGYGRIVFTASAAGLFGSIHQANYAAAKGGVFGLANVVALEGAPHGILTNTILPAALSRMAADMAPEQFAGMPTTPAHMEPEMITAMVAYLASEENTHNRELYSIARGRYGRVFMGVAPGWHVSVDQPVATPDDVAEHIDRIRDLDGYAVPESMVAEFALVP</sequence>
<dbReference type="Pfam" id="PF00106">
    <property type="entry name" value="adh_short"/>
    <property type="match status" value="1"/>
</dbReference>
<evidence type="ECO:0000256" key="2">
    <source>
        <dbReference type="ARBA" id="ARBA00023002"/>
    </source>
</evidence>
<evidence type="ECO:0000313" key="5">
    <source>
        <dbReference type="Proteomes" id="UP000703038"/>
    </source>
</evidence>
<dbReference type="PANTHER" id="PTHR45024:SF2">
    <property type="entry name" value="SCP2 DOMAIN-CONTAINING PROTEIN"/>
    <property type="match status" value="1"/>
</dbReference>
<dbReference type="InterPro" id="IPR036291">
    <property type="entry name" value="NAD(P)-bd_dom_sf"/>
</dbReference>
<evidence type="ECO:0000313" key="4">
    <source>
        <dbReference type="EMBL" id="MBM7417438.1"/>
    </source>
</evidence>